<keyword evidence="4" id="KW-1185">Reference proteome</keyword>
<keyword evidence="1" id="KW-0732">Signal</keyword>
<dbReference type="PROSITE" id="PS50112">
    <property type="entry name" value="PAS"/>
    <property type="match status" value="1"/>
</dbReference>
<dbReference type="InterPro" id="IPR046544">
    <property type="entry name" value="GH146_SB_dom"/>
</dbReference>
<reference evidence="3 4" key="1">
    <citation type="submission" date="2023-07" db="EMBL/GenBank/DDBJ databases">
        <title>Sorghum-associated microbial communities from plants grown in Nebraska, USA.</title>
        <authorList>
            <person name="Schachtman D."/>
        </authorList>
    </citation>
    <scope>NUCLEOTIDE SEQUENCE [LARGE SCALE GENOMIC DNA]</scope>
    <source>
        <strain evidence="3 4">BE107</strain>
    </source>
</reference>
<name>A0ABU1RTK7_9GAMM</name>
<dbReference type="InterPro" id="IPR012878">
    <property type="entry name" value="Beta-AFase-like_GH127_cat"/>
</dbReference>
<dbReference type="InterPro" id="IPR000014">
    <property type="entry name" value="PAS"/>
</dbReference>
<feature type="chain" id="PRO_5046471219" evidence="1">
    <location>
        <begin position="20"/>
        <end position="786"/>
    </location>
</feature>
<protein>
    <submittedName>
        <fullName evidence="3">DUF1680 family protein</fullName>
    </submittedName>
</protein>
<gene>
    <name evidence="3" type="ORF">J2W94_002394</name>
</gene>
<dbReference type="InterPro" id="IPR006311">
    <property type="entry name" value="TAT_signal"/>
</dbReference>
<dbReference type="RefSeq" id="WP_310093532.1">
    <property type="nucleotide sequence ID" value="NZ_JAVDTT010000002.1"/>
</dbReference>
<evidence type="ECO:0000313" key="3">
    <source>
        <dbReference type="EMBL" id="MDR6842109.1"/>
    </source>
</evidence>
<organism evidence="3 4">
    <name type="scientific">Pseudoxanthomonas sacheonensis</name>
    <dbReference type="NCBI Taxonomy" id="443615"/>
    <lineage>
        <taxon>Bacteria</taxon>
        <taxon>Pseudomonadati</taxon>
        <taxon>Pseudomonadota</taxon>
        <taxon>Gammaproteobacteria</taxon>
        <taxon>Lysobacterales</taxon>
        <taxon>Lysobacteraceae</taxon>
        <taxon>Pseudoxanthomonas</taxon>
    </lineage>
</organism>
<dbReference type="EMBL" id="JAVDTT010000002">
    <property type="protein sequence ID" value="MDR6842109.1"/>
    <property type="molecule type" value="Genomic_DNA"/>
</dbReference>
<sequence>MTISLSRRRFLAWSAMASAAGFVGFPLEAAASVPQRARAVPLRNVRLKRSMFLDSLQTNRRYMLQLEPDRLLHNFRQYAGLKPKAPVYGGWEADTIAGHTLGHYLSALSLMHAQTGDTECLSRADYIVAELALCQAQAADGYVAGFTRKNRDGKIESGRAVFDDLRQGRVETQPFSLNGSWAPLYTWHKLFAGLLDAHVHCGNAHALEVAVRLGNYLDAVFAQLDDAQMQRVLSCEFGGLNESFAELYGRTGDPRWLRLAERLRHREVMDPLAAQQDKLDRLHANTQIPKLIGMARQFELTGDPEPSAAARFFWLTVTAHHTYVIGGNADREYFQAPDTISKFVTEQTCEHCNSYNMLKLTRHLYRWTPRAAYFDYYERTLLNHIMAQQHPGTGMFAYMMPLMAGAKREFSTPFDDFWCCVGSGMESHAQFGDSIYWRDDEDETLFVNLYIPSSLDDDPSGLRLELDSDLPLGGETRLRITAAPEAAQRIALRIPGWAQSWRLTLNGKPVRAELADGYVRLRRRWRAGDMLTLELPMPLRLEPSDDPDVVSVMRGPLVLAADLGSTEQPYATQADPVLVAEGDVLAGFAPQEVSGRYLATEVVHPGPLAFVPFYAQHDRRSAIYFGRLAPQAWREAQARQAAAAEAMARLDAEAIDRVELGEEASEKAHRLRSELSYNVEYRRRKGRDARSGGFVEFDLRNQAGPLHLRLRYWGGEHRRRFRILANGHLVADEVLDGDRGIRFVDVDYPLPAAATKGKALRVRIEPETGFSAGPVFGCWLLAGTEA</sequence>
<dbReference type="Pfam" id="PF07944">
    <property type="entry name" value="Beta-AFase-like_GH127_cat"/>
    <property type="match status" value="1"/>
</dbReference>
<evidence type="ECO:0000259" key="2">
    <source>
        <dbReference type="PROSITE" id="PS50112"/>
    </source>
</evidence>
<dbReference type="PANTHER" id="PTHR31151">
    <property type="entry name" value="PROLINE-TRNA LIGASE (DUF1680)"/>
    <property type="match status" value="1"/>
</dbReference>
<evidence type="ECO:0000313" key="4">
    <source>
        <dbReference type="Proteomes" id="UP001254759"/>
    </source>
</evidence>
<dbReference type="SUPFAM" id="SSF48208">
    <property type="entry name" value="Six-hairpin glycosidases"/>
    <property type="match status" value="1"/>
</dbReference>
<feature type="signal peptide" evidence="1">
    <location>
        <begin position="1"/>
        <end position="19"/>
    </location>
</feature>
<dbReference type="InterPro" id="IPR049046">
    <property type="entry name" value="Beta-AFase-like_GH127_middle"/>
</dbReference>
<feature type="domain" description="PAS" evidence="2">
    <location>
        <begin position="585"/>
        <end position="605"/>
    </location>
</feature>
<dbReference type="Proteomes" id="UP001254759">
    <property type="component" value="Unassembled WGS sequence"/>
</dbReference>
<dbReference type="PANTHER" id="PTHR31151:SF0">
    <property type="entry name" value="PROLINE-TRNA LIGASE (DUF1680)"/>
    <property type="match status" value="1"/>
</dbReference>
<dbReference type="Pfam" id="PF20620">
    <property type="entry name" value="DUF6805"/>
    <property type="match status" value="1"/>
</dbReference>
<dbReference type="Pfam" id="PF20736">
    <property type="entry name" value="Glyco_hydro127M"/>
    <property type="match status" value="1"/>
</dbReference>
<comment type="caution">
    <text evidence="3">The sequence shown here is derived from an EMBL/GenBank/DDBJ whole genome shotgun (WGS) entry which is preliminary data.</text>
</comment>
<dbReference type="InterPro" id="IPR008928">
    <property type="entry name" value="6-hairpin_glycosidase_sf"/>
</dbReference>
<dbReference type="PROSITE" id="PS51318">
    <property type="entry name" value="TAT"/>
    <property type="match status" value="1"/>
</dbReference>
<evidence type="ECO:0000256" key="1">
    <source>
        <dbReference type="SAM" id="SignalP"/>
    </source>
</evidence>
<proteinExistence type="predicted"/>
<accession>A0ABU1RTK7</accession>